<comment type="caution">
    <text evidence="1">The sequence shown here is derived from an EMBL/GenBank/DDBJ whole genome shotgun (WGS) entry which is preliminary data.</text>
</comment>
<dbReference type="Proteomes" id="UP000291933">
    <property type="component" value="Unassembled WGS sequence"/>
</dbReference>
<dbReference type="OrthoDB" id="3335961at2"/>
<evidence type="ECO:0008006" key="3">
    <source>
        <dbReference type="Google" id="ProtNLM"/>
    </source>
</evidence>
<reference evidence="1 2" key="1">
    <citation type="submission" date="2019-01" db="EMBL/GenBank/DDBJ databases">
        <title>Lactibacter flavus gen. nov., sp. nov., a novel bacterium of the family Propionibacteriaceae isolated from raw milk and dairy products.</title>
        <authorList>
            <person name="Huptas C."/>
            <person name="Wenning M."/>
            <person name="Breitenwieser F."/>
            <person name="Doll E."/>
            <person name="Von Neubeck M."/>
            <person name="Busse H.-J."/>
            <person name="Scherer S."/>
        </authorList>
    </citation>
    <scope>NUCLEOTIDE SEQUENCE [LARGE SCALE GENOMIC DNA]</scope>
    <source>
        <strain evidence="1 2">DSM 22130</strain>
    </source>
</reference>
<sequence length="352" mass="38161">MGRPRLAIGPANYAGQAYAWAEAVNRHLDADAVAMTADRRGAGFQFDSHRRIPRWSFYNPLLSGSRSRRLLRPYSHVILDGYRTLFYDRSGRGFRAQAELVKQQGPALGLLAHGSDVRDPDAHLSRLPHSYFTEGGQAWVDERRAITARNRETARSVGVPLFVSTPDLLRDLPDASWVPVCVDAPAFATERTPLARRVPKVLFVPSWRQPPIKGTRYIEPVLQGLAASGRIEYLAATGVPHAQMIDLVKDADIVVDQVQSGFYGVAAVEALAAGRVVIGSIEGLGDVMPELPPILDASPATLLDVLEGVLTAPDAAAATAAAGPAFVARWHDGRESARRLAGFLGLPDRLAR</sequence>
<dbReference type="SUPFAM" id="SSF53756">
    <property type="entry name" value="UDP-Glycosyltransferase/glycogen phosphorylase"/>
    <property type="match status" value="1"/>
</dbReference>
<name>A0A4Q9KMD8_PROTD</name>
<evidence type="ECO:0000313" key="1">
    <source>
        <dbReference type="EMBL" id="TBT95702.1"/>
    </source>
</evidence>
<dbReference type="Gene3D" id="3.40.50.2000">
    <property type="entry name" value="Glycogen Phosphorylase B"/>
    <property type="match status" value="1"/>
</dbReference>
<organism evidence="1 2">
    <name type="scientific">Propioniciclava tarda</name>
    <dbReference type="NCBI Taxonomy" id="433330"/>
    <lineage>
        <taxon>Bacteria</taxon>
        <taxon>Bacillati</taxon>
        <taxon>Actinomycetota</taxon>
        <taxon>Actinomycetes</taxon>
        <taxon>Propionibacteriales</taxon>
        <taxon>Propionibacteriaceae</taxon>
        <taxon>Propioniciclava</taxon>
    </lineage>
</organism>
<accession>A0A4Q9KMD8</accession>
<proteinExistence type="predicted"/>
<dbReference type="RefSeq" id="WP_131171354.1">
    <property type="nucleotide sequence ID" value="NZ_FXTL01000003.1"/>
</dbReference>
<protein>
    <recommendedName>
        <fullName evidence="3">Glycosyltransferase</fullName>
    </recommendedName>
</protein>
<dbReference type="AlphaFoldDB" id="A0A4Q9KMD8"/>
<evidence type="ECO:0000313" key="2">
    <source>
        <dbReference type="Proteomes" id="UP000291933"/>
    </source>
</evidence>
<dbReference type="EMBL" id="SDMR01000003">
    <property type="protein sequence ID" value="TBT95702.1"/>
    <property type="molecule type" value="Genomic_DNA"/>
</dbReference>
<gene>
    <name evidence="1" type="ORF">ET996_04460</name>
</gene>
<keyword evidence="2" id="KW-1185">Reference proteome</keyword>